<comment type="caution">
    <text evidence="1">The sequence shown here is derived from an EMBL/GenBank/DDBJ whole genome shotgun (WGS) entry which is preliminary data.</text>
</comment>
<evidence type="ECO:0000313" key="1">
    <source>
        <dbReference type="EMBL" id="KAI0039148.1"/>
    </source>
</evidence>
<dbReference type="Proteomes" id="UP000814033">
    <property type="component" value="Unassembled WGS sequence"/>
</dbReference>
<name>A0ACB8R537_9AGAM</name>
<proteinExistence type="predicted"/>
<sequence>MNHHFGGFPPYPQPISPRRRGPLAHPATAEQYAHPLPPFHPGPQHPNTENHRLHQQWRPPHQYIDNRAQYDVAPAQNAVQWGKGTPIVRPSNAARPGDGEALEEQFVWSQEFSLLKPPQAAVTQPEQPTRRATRSKAVIAGDGVGNAGRHANIPAEQPLPTPVVPSQAPHPPAPASPTSNAGEKAPLPTPAKTPANKKGRTNAGKGSKSGQGNRRDAGGSDDEILELTEAQMDAAALKVKEAKKTEPKGLSNTDKLKAVECITSPERWPTFRVNQHRVFIHIASVVLSKRVTPTQIRNYWWNQAWEKYKAVRIMSQHTGGGDGDADRQIREGKAKVRNMFSQKVLDAFEASRIYEAINKVAKDDASVVRHDDFSSARAVSDDDGSNSEHETADDEHSDSSGDSHTNKKSKAGKKSQKKRKRGDGSDDFSSMVARALKNVEARNKRQEKVDKIQLDLAKLHEERERQEFEERREQARRKAATEQWATAMAMVDHVNPLIRQQGERLVQRLTDEEERAVTAETAKVAAAGEAAAAAASGTAD</sequence>
<organism evidence="1 2">
    <name type="scientific">Auriscalpium vulgare</name>
    <dbReference type="NCBI Taxonomy" id="40419"/>
    <lineage>
        <taxon>Eukaryota</taxon>
        <taxon>Fungi</taxon>
        <taxon>Dikarya</taxon>
        <taxon>Basidiomycota</taxon>
        <taxon>Agaricomycotina</taxon>
        <taxon>Agaricomycetes</taxon>
        <taxon>Russulales</taxon>
        <taxon>Auriscalpiaceae</taxon>
        <taxon>Auriscalpium</taxon>
    </lineage>
</organism>
<keyword evidence="2" id="KW-1185">Reference proteome</keyword>
<dbReference type="EMBL" id="MU276349">
    <property type="protein sequence ID" value="KAI0039148.1"/>
    <property type="molecule type" value="Genomic_DNA"/>
</dbReference>
<evidence type="ECO:0000313" key="2">
    <source>
        <dbReference type="Proteomes" id="UP000814033"/>
    </source>
</evidence>
<gene>
    <name evidence="1" type="ORF">FA95DRAFT_1612804</name>
</gene>
<protein>
    <submittedName>
        <fullName evidence="1">Uncharacterized protein</fullName>
    </submittedName>
</protein>
<reference evidence="1" key="2">
    <citation type="journal article" date="2022" name="New Phytol.">
        <title>Evolutionary transition to the ectomycorrhizal habit in the genomes of a hyperdiverse lineage of mushroom-forming fungi.</title>
        <authorList>
            <person name="Looney B."/>
            <person name="Miyauchi S."/>
            <person name="Morin E."/>
            <person name="Drula E."/>
            <person name="Courty P.E."/>
            <person name="Kohler A."/>
            <person name="Kuo A."/>
            <person name="LaButti K."/>
            <person name="Pangilinan J."/>
            <person name="Lipzen A."/>
            <person name="Riley R."/>
            <person name="Andreopoulos W."/>
            <person name="He G."/>
            <person name="Johnson J."/>
            <person name="Nolan M."/>
            <person name="Tritt A."/>
            <person name="Barry K.W."/>
            <person name="Grigoriev I.V."/>
            <person name="Nagy L.G."/>
            <person name="Hibbett D."/>
            <person name="Henrissat B."/>
            <person name="Matheny P.B."/>
            <person name="Labbe J."/>
            <person name="Martin F.M."/>
        </authorList>
    </citation>
    <scope>NUCLEOTIDE SEQUENCE</scope>
    <source>
        <strain evidence="1">FP105234-sp</strain>
    </source>
</reference>
<accession>A0ACB8R537</accession>
<reference evidence="1" key="1">
    <citation type="submission" date="2021-02" db="EMBL/GenBank/DDBJ databases">
        <authorList>
            <consortium name="DOE Joint Genome Institute"/>
            <person name="Ahrendt S."/>
            <person name="Looney B.P."/>
            <person name="Miyauchi S."/>
            <person name="Morin E."/>
            <person name="Drula E."/>
            <person name="Courty P.E."/>
            <person name="Chicoki N."/>
            <person name="Fauchery L."/>
            <person name="Kohler A."/>
            <person name="Kuo A."/>
            <person name="Labutti K."/>
            <person name="Pangilinan J."/>
            <person name="Lipzen A."/>
            <person name="Riley R."/>
            <person name="Andreopoulos W."/>
            <person name="He G."/>
            <person name="Johnson J."/>
            <person name="Barry K.W."/>
            <person name="Grigoriev I.V."/>
            <person name="Nagy L."/>
            <person name="Hibbett D."/>
            <person name="Henrissat B."/>
            <person name="Matheny P.B."/>
            <person name="Labbe J."/>
            <person name="Martin F."/>
        </authorList>
    </citation>
    <scope>NUCLEOTIDE SEQUENCE</scope>
    <source>
        <strain evidence="1">FP105234-sp</strain>
    </source>
</reference>